<dbReference type="SUPFAM" id="SSF48230">
    <property type="entry name" value="Chondroitin AC/alginate lyase"/>
    <property type="match status" value="1"/>
</dbReference>
<name>A0ABT4L1L6_9SPHI</name>
<proteinExistence type="predicted"/>
<accession>A0ABT4L1L6</accession>
<keyword evidence="2" id="KW-1185">Reference proteome</keyword>
<dbReference type="InterPro" id="IPR008929">
    <property type="entry name" value="Chondroitin_lyas"/>
</dbReference>
<dbReference type="RefSeq" id="WP_269416746.1">
    <property type="nucleotide sequence ID" value="NZ_JAPWGL010000005.1"/>
</dbReference>
<dbReference type="Gene3D" id="1.50.10.100">
    <property type="entry name" value="Chondroitin AC/alginate lyase"/>
    <property type="match status" value="1"/>
</dbReference>
<sequence length="201" mass="21903">MRTHGKFFVAVCIVVSSCAKERTTETVDETKALKASITANQPQWNVAMTFVHPGITWNASDLAFMKSHRTTAPWKASYDLFAASSTASLTYTMQGPFAVVGREPNVNLSAYQNDMAAVLHQSIMWYMTNNATYANKAKQILLAWAGTHNTWSGSTSALAASDYGVQGVTGAEILRPTSGGLTAANVTVIENYFRNECTFIR</sequence>
<dbReference type="Proteomes" id="UP001144341">
    <property type="component" value="Unassembled WGS sequence"/>
</dbReference>
<evidence type="ECO:0000313" key="2">
    <source>
        <dbReference type="Proteomes" id="UP001144341"/>
    </source>
</evidence>
<reference evidence="1" key="1">
    <citation type="submission" date="2022-12" db="EMBL/GenBank/DDBJ databases">
        <title>Genome sequence of SJ11.</title>
        <authorList>
            <person name="Woo H."/>
        </authorList>
    </citation>
    <scope>NUCLEOTIDE SEQUENCE</scope>
    <source>
        <strain evidence="1">SJ11</strain>
    </source>
</reference>
<protein>
    <submittedName>
        <fullName evidence="1">Uncharacterized protein</fullName>
    </submittedName>
</protein>
<comment type="caution">
    <text evidence="1">The sequence shown here is derived from an EMBL/GenBank/DDBJ whole genome shotgun (WGS) entry which is preliminary data.</text>
</comment>
<dbReference type="PROSITE" id="PS51257">
    <property type="entry name" value="PROKAR_LIPOPROTEIN"/>
    <property type="match status" value="1"/>
</dbReference>
<organism evidence="1 2">
    <name type="scientific">Pedobacter rhodius</name>
    <dbReference type="NCBI Taxonomy" id="3004098"/>
    <lineage>
        <taxon>Bacteria</taxon>
        <taxon>Pseudomonadati</taxon>
        <taxon>Bacteroidota</taxon>
        <taxon>Sphingobacteriia</taxon>
        <taxon>Sphingobacteriales</taxon>
        <taxon>Sphingobacteriaceae</taxon>
        <taxon>Pedobacter</taxon>
    </lineage>
</organism>
<gene>
    <name evidence="1" type="ORF">O0931_17370</name>
</gene>
<evidence type="ECO:0000313" key="1">
    <source>
        <dbReference type="EMBL" id="MCZ4225086.1"/>
    </source>
</evidence>
<dbReference type="EMBL" id="JAPWGL010000005">
    <property type="protein sequence ID" value="MCZ4225086.1"/>
    <property type="molecule type" value="Genomic_DNA"/>
</dbReference>